<evidence type="ECO:0000313" key="2">
    <source>
        <dbReference type="EMBL" id="OBR96990.1"/>
    </source>
</evidence>
<dbReference type="Proteomes" id="UP000093954">
    <property type="component" value="Unassembled WGS sequence"/>
</dbReference>
<comment type="caution">
    <text evidence="2">The sequence shown here is derived from an EMBL/GenBank/DDBJ whole genome shotgun (WGS) entry which is preliminary data.</text>
</comment>
<dbReference type="AlphaFoldDB" id="A0A1A6B3X6"/>
<reference evidence="2 3" key="1">
    <citation type="journal article" date="2012" name="Front. Microbiol.">
        <title>Draft Genome Sequence of the Virulent Strain 01-B526 of the Fish Pathogen Aeromonas salmonicida.</title>
        <authorList>
            <person name="Charette S.J."/>
            <person name="Brochu F."/>
            <person name="Boyle B."/>
            <person name="Filion G."/>
            <person name="Tanaka K.H."/>
            <person name="Derome N."/>
        </authorList>
    </citation>
    <scope>NUCLEOTIDE SEQUENCE [LARGE SCALE GENOMIC DNA]</scope>
    <source>
        <strain evidence="2 3">P11</strain>
    </source>
</reference>
<gene>
    <name evidence="2" type="ORF">CLRAG_02150</name>
</gene>
<protein>
    <recommendedName>
        <fullName evidence="4">ECF transporter S component</fullName>
    </recommendedName>
</protein>
<keyword evidence="1" id="KW-1133">Transmembrane helix</keyword>
<dbReference type="Pfam" id="PF12822">
    <property type="entry name" value="ECF_trnsprt"/>
    <property type="match status" value="1"/>
</dbReference>
<evidence type="ECO:0000313" key="3">
    <source>
        <dbReference type="Proteomes" id="UP000093954"/>
    </source>
</evidence>
<keyword evidence="1" id="KW-0472">Membrane</keyword>
<feature type="transmembrane region" description="Helical" evidence="1">
    <location>
        <begin position="78"/>
        <end position="97"/>
    </location>
</feature>
<keyword evidence="3" id="KW-1185">Reference proteome</keyword>
<proteinExistence type="predicted"/>
<feature type="transmembrane region" description="Helical" evidence="1">
    <location>
        <begin position="137"/>
        <end position="166"/>
    </location>
</feature>
<dbReference type="InterPro" id="IPR024529">
    <property type="entry name" value="ECF_trnsprt_substrate-spec"/>
</dbReference>
<feature type="transmembrane region" description="Helical" evidence="1">
    <location>
        <begin position="7"/>
        <end position="27"/>
    </location>
</feature>
<evidence type="ECO:0000256" key="1">
    <source>
        <dbReference type="SAM" id="Phobius"/>
    </source>
</evidence>
<evidence type="ECO:0008006" key="4">
    <source>
        <dbReference type="Google" id="ProtNLM"/>
    </source>
</evidence>
<keyword evidence="1" id="KW-0812">Transmembrane</keyword>
<dbReference type="PATRIC" id="fig|1353534.3.peg.222"/>
<dbReference type="EMBL" id="LROS01000002">
    <property type="protein sequence ID" value="OBR96990.1"/>
    <property type="molecule type" value="Genomic_DNA"/>
</dbReference>
<accession>A0A1A6B3X6</accession>
<dbReference type="Gene3D" id="1.10.1760.20">
    <property type="match status" value="1"/>
</dbReference>
<name>A0A1A6B3X6_9CLOT</name>
<sequence length="179" mass="19746">MTKNKDVVQLVRAAVLVAIALILPYFFHGINNAGSIFLPMHIPVLIAGFLLEPKYSVMVGIVSPVLSSLFTGMPPIPYLYVMIVELAAYAFLISVLYNKFKFKIYTSLILGMIGGRIVSMIGTFLILHIIMTRPFNFISVVSGLFITGIPGIIIQFIFIPIIVNILEKNVGKVGMKNAR</sequence>
<organism evidence="2 3">
    <name type="scientific">Clostridium ragsdalei P11</name>
    <dbReference type="NCBI Taxonomy" id="1353534"/>
    <lineage>
        <taxon>Bacteria</taxon>
        <taxon>Bacillati</taxon>
        <taxon>Bacillota</taxon>
        <taxon>Clostridia</taxon>
        <taxon>Eubacteriales</taxon>
        <taxon>Clostridiaceae</taxon>
        <taxon>Clostridium</taxon>
    </lineage>
</organism>
<dbReference type="RefSeq" id="WP_065076665.1">
    <property type="nucleotide sequence ID" value="NZ_LROS01000002.1"/>
</dbReference>
<dbReference type="GO" id="GO:0022857">
    <property type="term" value="F:transmembrane transporter activity"/>
    <property type="evidence" value="ECO:0007669"/>
    <property type="project" value="InterPro"/>
</dbReference>
<feature type="transmembrane region" description="Helical" evidence="1">
    <location>
        <begin position="109"/>
        <end position="131"/>
    </location>
</feature>